<dbReference type="PANTHER" id="PTHR23423">
    <property type="entry name" value="ORGANIC SOLUTE TRANSPORTER-RELATED"/>
    <property type="match status" value="1"/>
</dbReference>
<feature type="transmembrane region" description="Helical" evidence="5">
    <location>
        <begin position="164"/>
        <end position="186"/>
    </location>
</feature>
<evidence type="ECO:0000256" key="2">
    <source>
        <dbReference type="ARBA" id="ARBA00022692"/>
    </source>
</evidence>
<dbReference type="OMA" id="TMFKFIV"/>
<keyword evidence="7" id="KW-1185">Reference proteome</keyword>
<comment type="subcellular location">
    <subcellularLocation>
        <location evidence="1">Membrane</location>
        <topology evidence="1">Multi-pass membrane protein</topology>
    </subcellularLocation>
</comment>
<dbReference type="AlphaFoldDB" id="A0A914BCD5"/>
<dbReference type="InterPro" id="IPR005178">
    <property type="entry name" value="Ostalpha/TMEM184C"/>
</dbReference>
<evidence type="ECO:0000256" key="3">
    <source>
        <dbReference type="ARBA" id="ARBA00022989"/>
    </source>
</evidence>
<keyword evidence="4 5" id="KW-0472">Membrane</keyword>
<evidence type="ECO:0000313" key="7">
    <source>
        <dbReference type="Proteomes" id="UP000887568"/>
    </source>
</evidence>
<dbReference type="GO" id="GO:0016020">
    <property type="term" value="C:membrane"/>
    <property type="evidence" value="ECO:0007669"/>
    <property type="project" value="UniProtKB-SubCell"/>
</dbReference>
<feature type="transmembrane region" description="Helical" evidence="5">
    <location>
        <begin position="31"/>
        <end position="51"/>
    </location>
</feature>
<evidence type="ECO:0000256" key="4">
    <source>
        <dbReference type="ARBA" id="ARBA00023136"/>
    </source>
</evidence>
<feature type="transmembrane region" description="Helical" evidence="5">
    <location>
        <begin position="71"/>
        <end position="94"/>
    </location>
</feature>
<dbReference type="Pfam" id="PF03619">
    <property type="entry name" value="Solute_trans_a"/>
    <property type="match status" value="1"/>
</dbReference>
<organism evidence="6 7">
    <name type="scientific">Patiria miniata</name>
    <name type="common">Bat star</name>
    <name type="synonym">Asterina miniata</name>
    <dbReference type="NCBI Taxonomy" id="46514"/>
    <lineage>
        <taxon>Eukaryota</taxon>
        <taxon>Metazoa</taxon>
        <taxon>Echinodermata</taxon>
        <taxon>Eleutherozoa</taxon>
        <taxon>Asterozoa</taxon>
        <taxon>Asteroidea</taxon>
        <taxon>Valvatacea</taxon>
        <taxon>Valvatida</taxon>
        <taxon>Asterinidae</taxon>
        <taxon>Patiria</taxon>
    </lineage>
</organism>
<evidence type="ECO:0000313" key="6">
    <source>
        <dbReference type="EnsemblMetazoa" id="XP_038073097.1"/>
    </source>
</evidence>
<keyword evidence="2 5" id="KW-0812">Transmembrane</keyword>
<evidence type="ECO:0000256" key="5">
    <source>
        <dbReference type="SAM" id="Phobius"/>
    </source>
</evidence>
<dbReference type="EnsemblMetazoa" id="XM_038217169.1">
    <property type="protein sequence ID" value="XP_038073097.1"/>
    <property type="gene ID" value="LOC119741424"/>
</dbReference>
<accession>A0A914BCD5</accession>
<name>A0A914BCD5_PATMI</name>
<dbReference type="GeneID" id="119741424"/>
<feature type="transmembrane region" description="Helical" evidence="5">
    <location>
        <begin position="106"/>
        <end position="124"/>
    </location>
</feature>
<dbReference type="Proteomes" id="UP000887568">
    <property type="component" value="Unplaced"/>
</dbReference>
<feature type="transmembrane region" description="Helical" evidence="5">
    <location>
        <begin position="280"/>
        <end position="298"/>
    </location>
</feature>
<protein>
    <submittedName>
        <fullName evidence="6">Uncharacterized protein</fullName>
    </submittedName>
</protein>
<sequence>MSFLGIQPVFCNFTTAATEPGYVTQLSMEPIYSLIFLYASIVSVVTLVLFLEACHFVATRVPRSAVANQRLNTVIIMSIFPVFILVCLPSLLVPTAAAFCLALADLYYSFTMFKFIVLQVGYYGGHRKMMVKLTTQEVTFRINVPVLCCFFCFKPFRLTRRRFFWLKIGVLQIAILKPLLTFTQAIMGFAQLVSVGDLIHRALTIVTTLVAVTSLNMMTENSASKEIKEKYCLEAKSQIMSVALIILSLQKSIIGIAVLFRPLGCLVPIPTYLLGNQWQSLILLLESTFMMIPVLRFFRTADGNVVGVPPPLEHPEEEEEPHSQIGKMRQWVRRHTLM</sequence>
<dbReference type="RefSeq" id="XP_038073097.1">
    <property type="nucleotide sequence ID" value="XM_038217169.1"/>
</dbReference>
<reference evidence="6" key="1">
    <citation type="submission" date="2022-11" db="UniProtKB">
        <authorList>
            <consortium name="EnsemblMetazoa"/>
        </authorList>
    </citation>
    <scope>IDENTIFICATION</scope>
</reference>
<dbReference type="SMART" id="SM01417">
    <property type="entry name" value="Solute_trans_a"/>
    <property type="match status" value="1"/>
</dbReference>
<dbReference type="OrthoDB" id="5832279at2759"/>
<feature type="transmembrane region" description="Helical" evidence="5">
    <location>
        <begin position="198"/>
        <end position="218"/>
    </location>
</feature>
<proteinExistence type="predicted"/>
<feature type="transmembrane region" description="Helical" evidence="5">
    <location>
        <begin position="239"/>
        <end position="260"/>
    </location>
</feature>
<keyword evidence="3 5" id="KW-1133">Transmembrane helix</keyword>
<evidence type="ECO:0000256" key="1">
    <source>
        <dbReference type="ARBA" id="ARBA00004141"/>
    </source>
</evidence>